<keyword evidence="3" id="KW-1185">Reference proteome</keyword>
<dbReference type="AlphaFoldDB" id="A0A5Q4BUX9"/>
<organism evidence="2 3">
    <name type="scientific">Colletotrichum shisoi</name>
    <dbReference type="NCBI Taxonomy" id="2078593"/>
    <lineage>
        <taxon>Eukaryota</taxon>
        <taxon>Fungi</taxon>
        <taxon>Dikarya</taxon>
        <taxon>Ascomycota</taxon>
        <taxon>Pezizomycotina</taxon>
        <taxon>Sordariomycetes</taxon>
        <taxon>Hypocreomycetidae</taxon>
        <taxon>Glomerellales</taxon>
        <taxon>Glomerellaceae</taxon>
        <taxon>Colletotrichum</taxon>
        <taxon>Colletotrichum destructivum species complex</taxon>
    </lineage>
</organism>
<accession>A0A5Q4BUX9</accession>
<gene>
    <name evidence="2" type="ORF">CSHISOI_04465</name>
</gene>
<evidence type="ECO:0000256" key="1">
    <source>
        <dbReference type="SAM" id="MobiDB-lite"/>
    </source>
</evidence>
<reference evidence="2 3" key="1">
    <citation type="journal article" date="2019" name="Sci. Rep.">
        <title>Colletotrichum shisoi sp. nov., an anthracnose pathogen of Perilla frutescens in Japan: molecular phylogenetic, morphological and genomic evidence.</title>
        <authorList>
            <person name="Gan P."/>
            <person name="Tsushima A."/>
            <person name="Hiroyama R."/>
            <person name="Narusaka M."/>
            <person name="Takano Y."/>
            <person name="Narusaka Y."/>
            <person name="Kawaradani M."/>
            <person name="Damm U."/>
            <person name="Shirasu K."/>
        </authorList>
    </citation>
    <scope>NUCLEOTIDE SEQUENCE [LARGE SCALE GENOMIC DNA]</scope>
    <source>
        <strain evidence="2 3">PG-2018a</strain>
    </source>
</reference>
<proteinExistence type="predicted"/>
<name>A0A5Q4BUX9_9PEZI</name>
<evidence type="ECO:0000313" key="2">
    <source>
        <dbReference type="EMBL" id="TQN70808.1"/>
    </source>
</evidence>
<protein>
    <submittedName>
        <fullName evidence="2">Uncharacterized protein</fullName>
    </submittedName>
</protein>
<dbReference type="EMBL" id="PUHP01000338">
    <property type="protein sequence ID" value="TQN70808.1"/>
    <property type="molecule type" value="Genomic_DNA"/>
</dbReference>
<sequence>MVTPSAIILPSCGKFGGSKLPQSQHWGYFPPRGGRQRPRLNRGIEGGPNGQSPYWHLDALSCALRFASPRRGSRYWQASDGTTGKRGVGCAAWKAQPSRDAACVAARWK</sequence>
<dbReference type="Proteomes" id="UP000326340">
    <property type="component" value="Unassembled WGS sequence"/>
</dbReference>
<feature type="region of interest" description="Disordered" evidence="1">
    <location>
        <begin position="28"/>
        <end position="49"/>
    </location>
</feature>
<comment type="caution">
    <text evidence="2">The sequence shown here is derived from an EMBL/GenBank/DDBJ whole genome shotgun (WGS) entry which is preliminary data.</text>
</comment>
<evidence type="ECO:0000313" key="3">
    <source>
        <dbReference type="Proteomes" id="UP000326340"/>
    </source>
</evidence>